<proteinExistence type="predicted"/>
<evidence type="ECO:0000313" key="3">
    <source>
        <dbReference type="Proteomes" id="UP001190700"/>
    </source>
</evidence>
<gene>
    <name evidence="2" type="ORF">CYMTET_6626</name>
</gene>
<evidence type="ECO:0000256" key="1">
    <source>
        <dbReference type="SAM" id="MobiDB-lite"/>
    </source>
</evidence>
<evidence type="ECO:0000313" key="2">
    <source>
        <dbReference type="EMBL" id="KAK3285786.1"/>
    </source>
</evidence>
<feature type="compositionally biased region" description="Polar residues" evidence="1">
    <location>
        <begin position="349"/>
        <end position="362"/>
    </location>
</feature>
<keyword evidence="3" id="KW-1185">Reference proteome</keyword>
<sequence>MWKSSFQRLRVRRILAEAVISHTVHILGENRGRAPARLHPSSVAKKETNMGVALPALDVPSVKSSHKSGGNRHLDALAAGPNRVKSPTRYSGFSEEDAYNTHFDPACKRAPETLAPLPPPTPPARYGLGPASARDTEGVWTRQKKTSFDRTACLPPISHVSLPALSSNLPKAPSIPHPLQQLPEPQGPPSLPFLSSAPTLSFLSSVPNPPPRLPSPSARESFQGFKRPMQSNLLNSRTALPDIHARKPLPDIESSAANTAKTKLAPRDEGGITLHRPDAVRQVLQQDNEGAYDFDSDSVASRTSLYSDNAEFDATDDFYGLERGKHRAVEDPGAAQRLPSVKRRLPDVKSSQDQVPSRQKLL</sequence>
<protein>
    <submittedName>
        <fullName evidence="2">Uncharacterized protein</fullName>
    </submittedName>
</protein>
<reference evidence="2 3" key="1">
    <citation type="journal article" date="2015" name="Genome Biol. Evol.">
        <title>Comparative Genomics of a Bacterivorous Green Alga Reveals Evolutionary Causalities and Consequences of Phago-Mixotrophic Mode of Nutrition.</title>
        <authorList>
            <person name="Burns J.A."/>
            <person name="Paasch A."/>
            <person name="Narechania A."/>
            <person name="Kim E."/>
        </authorList>
    </citation>
    <scope>NUCLEOTIDE SEQUENCE [LARGE SCALE GENOMIC DNA]</scope>
    <source>
        <strain evidence="2 3">PLY_AMNH</strain>
    </source>
</reference>
<name>A0AAE0GYL4_9CHLO</name>
<feature type="region of interest" description="Disordered" evidence="1">
    <location>
        <begin position="169"/>
        <end position="189"/>
    </location>
</feature>
<dbReference type="Proteomes" id="UP001190700">
    <property type="component" value="Unassembled WGS sequence"/>
</dbReference>
<dbReference type="EMBL" id="LGRX02001638">
    <property type="protein sequence ID" value="KAK3285786.1"/>
    <property type="molecule type" value="Genomic_DNA"/>
</dbReference>
<feature type="region of interest" description="Disordered" evidence="1">
    <location>
        <begin position="323"/>
        <end position="362"/>
    </location>
</feature>
<comment type="caution">
    <text evidence="2">The sequence shown here is derived from an EMBL/GenBank/DDBJ whole genome shotgun (WGS) entry which is preliminary data.</text>
</comment>
<organism evidence="2 3">
    <name type="scientific">Cymbomonas tetramitiformis</name>
    <dbReference type="NCBI Taxonomy" id="36881"/>
    <lineage>
        <taxon>Eukaryota</taxon>
        <taxon>Viridiplantae</taxon>
        <taxon>Chlorophyta</taxon>
        <taxon>Pyramimonadophyceae</taxon>
        <taxon>Pyramimonadales</taxon>
        <taxon>Pyramimonadaceae</taxon>
        <taxon>Cymbomonas</taxon>
    </lineage>
</organism>
<accession>A0AAE0GYL4</accession>
<feature type="region of interest" description="Disordered" evidence="1">
    <location>
        <begin position="61"/>
        <end position="92"/>
    </location>
</feature>
<dbReference type="AlphaFoldDB" id="A0AAE0GYL4"/>